<evidence type="ECO:0000256" key="2">
    <source>
        <dbReference type="ARBA" id="ARBA00023125"/>
    </source>
</evidence>
<dbReference type="PANTHER" id="PTHR30136">
    <property type="entry name" value="HELIX-TURN-HELIX TRANSCRIPTIONAL REGULATOR, ICLR FAMILY"/>
    <property type="match status" value="1"/>
</dbReference>
<dbReference type="Pfam" id="PF09339">
    <property type="entry name" value="HTH_IclR"/>
    <property type="match status" value="1"/>
</dbReference>
<feature type="domain" description="HTH iclR-type" evidence="5">
    <location>
        <begin position="21"/>
        <end position="82"/>
    </location>
</feature>
<comment type="caution">
    <text evidence="7">The sequence shown here is derived from an EMBL/GenBank/DDBJ whole genome shotgun (WGS) entry which is preliminary data.</text>
</comment>
<dbReference type="EMBL" id="BAAASZ010000012">
    <property type="protein sequence ID" value="GAA2432805.1"/>
    <property type="molecule type" value="Genomic_DNA"/>
</dbReference>
<evidence type="ECO:0000256" key="3">
    <source>
        <dbReference type="ARBA" id="ARBA00023163"/>
    </source>
</evidence>
<dbReference type="RefSeq" id="WP_425583563.1">
    <property type="nucleotide sequence ID" value="NZ_BAAASZ010000012.1"/>
</dbReference>
<evidence type="ECO:0000256" key="4">
    <source>
        <dbReference type="SAM" id="MobiDB-lite"/>
    </source>
</evidence>
<keyword evidence="2" id="KW-0238">DNA-binding</keyword>
<dbReference type="PANTHER" id="PTHR30136:SF24">
    <property type="entry name" value="HTH-TYPE TRANSCRIPTIONAL REPRESSOR ALLR"/>
    <property type="match status" value="1"/>
</dbReference>
<dbReference type="Gene3D" id="1.10.10.10">
    <property type="entry name" value="Winged helix-like DNA-binding domain superfamily/Winged helix DNA-binding domain"/>
    <property type="match status" value="1"/>
</dbReference>
<dbReference type="SUPFAM" id="SSF46785">
    <property type="entry name" value="Winged helix' DNA-binding domain"/>
    <property type="match status" value="1"/>
</dbReference>
<dbReference type="Pfam" id="PF01614">
    <property type="entry name" value="IclR_C"/>
    <property type="match status" value="1"/>
</dbReference>
<organism evidence="7 8">
    <name type="scientific">Streptomyces macrosporus</name>
    <dbReference type="NCBI Taxonomy" id="44032"/>
    <lineage>
        <taxon>Bacteria</taxon>
        <taxon>Bacillati</taxon>
        <taxon>Actinomycetota</taxon>
        <taxon>Actinomycetes</taxon>
        <taxon>Kitasatosporales</taxon>
        <taxon>Streptomycetaceae</taxon>
        <taxon>Streptomyces</taxon>
    </lineage>
</organism>
<dbReference type="SUPFAM" id="SSF55781">
    <property type="entry name" value="GAF domain-like"/>
    <property type="match status" value="1"/>
</dbReference>
<name>A0ABP5WPS8_9ACTN</name>
<dbReference type="InterPro" id="IPR050707">
    <property type="entry name" value="HTH_MetabolicPath_Reg"/>
</dbReference>
<dbReference type="PROSITE" id="PS51077">
    <property type="entry name" value="HTH_ICLR"/>
    <property type="match status" value="1"/>
</dbReference>
<evidence type="ECO:0000259" key="6">
    <source>
        <dbReference type="PROSITE" id="PS51078"/>
    </source>
</evidence>
<reference evidence="8" key="1">
    <citation type="journal article" date="2019" name="Int. J. Syst. Evol. Microbiol.">
        <title>The Global Catalogue of Microorganisms (GCM) 10K type strain sequencing project: providing services to taxonomists for standard genome sequencing and annotation.</title>
        <authorList>
            <consortium name="The Broad Institute Genomics Platform"/>
            <consortium name="The Broad Institute Genome Sequencing Center for Infectious Disease"/>
            <person name="Wu L."/>
            <person name="Ma J."/>
        </authorList>
    </citation>
    <scope>NUCLEOTIDE SEQUENCE [LARGE SCALE GENOMIC DNA]</scope>
    <source>
        <strain evidence="8">JCM 6305</strain>
    </source>
</reference>
<dbReference type="Gene3D" id="3.30.450.40">
    <property type="match status" value="1"/>
</dbReference>
<sequence>MTLLHSPGDHSPEHPEVPARLLPVRHALRVLEAVAGHEGGVSEERLAAETGLPPAYLATLLWTLRREGYLDRPEDGTHVAGEALSRLGGAGARGTGGTRPGRVRGSGGGLGPALRERLRWTLARLRDSIGAAVYLGLYRDGEVEVVLCADSPRTPAIDEWVDFRAAGHATAVGKCLLGQLDHGARRDHLDRHPPARLTPRTITDTRVLLDLLDRQPPTVPVLDVQEYATDTVCAAVPVTVGSTVGSLALSLPVEHAHRLRRAAEALNEQAVRVVLPLTL</sequence>
<dbReference type="InterPro" id="IPR014757">
    <property type="entry name" value="Tscrpt_reg_IclR_C"/>
</dbReference>
<evidence type="ECO:0000313" key="8">
    <source>
        <dbReference type="Proteomes" id="UP001501638"/>
    </source>
</evidence>
<keyword evidence="3" id="KW-0804">Transcription</keyword>
<dbReference type="InterPro" id="IPR036390">
    <property type="entry name" value="WH_DNA-bd_sf"/>
</dbReference>
<evidence type="ECO:0000256" key="1">
    <source>
        <dbReference type="ARBA" id="ARBA00023015"/>
    </source>
</evidence>
<feature type="compositionally biased region" description="Gly residues" evidence="4">
    <location>
        <begin position="88"/>
        <end position="110"/>
    </location>
</feature>
<dbReference type="InterPro" id="IPR005471">
    <property type="entry name" value="Tscrpt_reg_IclR_N"/>
</dbReference>
<evidence type="ECO:0000313" key="7">
    <source>
        <dbReference type="EMBL" id="GAA2432805.1"/>
    </source>
</evidence>
<dbReference type="InterPro" id="IPR029016">
    <property type="entry name" value="GAF-like_dom_sf"/>
</dbReference>
<gene>
    <name evidence="7" type="ORF">GCM10010405_14780</name>
</gene>
<proteinExistence type="predicted"/>
<accession>A0ABP5WPS8</accession>
<evidence type="ECO:0000259" key="5">
    <source>
        <dbReference type="PROSITE" id="PS51077"/>
    </source>
</evidence>
<feature type="domain" description="IclR-ED" evidence="6">
    <location>
        <begin position="102"/>
        <end position="279"/>
    </location>
</feature>
<dbReference type="Proteomes" id="UP001501638">
    <property type="component" value="Unassembled WGS sequence"/>
</dbReference>
<feature type="region of interest" description="Disordered" evidence="4">
    <location>
        <begin position="87"/>
        <end position="110"/>
    </location>
</feature>
<keyword evidence="1" id="KW-0805">Transcription regulation</keyword>
<keyword evidence="8" id="KW-1185">Reference proteome</keyword>
<protein>
    <submittedName>
        <fullName evidence="7">IclR family transcriptional regulator C-terminal domain-containing protein</fullName>
    </submittedName>
</protein>
<dbReference type="InterPro" id="IPR036388">
    <property type="entry name" value="WH-like_DNA-bd_sf"/>
</dbReference>
<dbReference type="PROSITE" id="PS51078">
    <property type="entry name" value="ICLR_ED"/>
    <property type="match status" value="1"/>
</dbReference>